<dbReference type="GO" id="GO:0020037">
    <property type="term" value="F:heme binding"/>
    <property type="evidence" value="ECO:0007669"/>
    <property type="project" value="InterPro"/>
</dbReference>
<keyword evidence="9" id="KW-1133">Transmembrane helix</keyword>
<dbReference type="InterPro" id="IPR001128">
    <property type="entry name" value="Cyt_P450"/>
</dbReference>
<dbReference type="GO" id="GO:0016705">
    <property type="term" value="F:oxidoreductase activity, acting on paired donors, with incorporation or reduction of molecular oxygen"/>
    <property type="evidence" value="ECO:0007669"/>
    <property type="project" value="InterPro"/>
</dbReference>
<sequence>MGVPTSALPFLTTSFLSYTVFNQYEPIGLTNLVLLLGVIPAILSIPLRPSISESAGPHVLLLASWLAYSSLLLVWVTVHRLSPLHPLAQYPGPLLCKLTKLWTAWITWGGRRHAYIKALHDTYGDVVRIGPNELSIRHPQAVLPVLGPYGLPKGPFNDHREQGGVSPLVFIRDPTEHANRRKAWMHGFSTAALKDYEEVIIKNARDLVKALRKRESEVVDISQWMSYFAFNFMGEMAFGSDFGIIKDGHDVHGYCRMVETGVKFSTVAANIPWAIPFLRWLPGPANASHRMRQFGREMVLRRKSFVSVKRDLFHYLLDEDGNNGGEPSTAEVASDGVLAVVAGSDTTATALSNLWYFLLRNQDSYERLRTEVDFTFPHGEEPVDFTKQSSMPYLNACINEALRLLPPILSGVQRTVPAGSEKMVGPFLVPSGTQVIIPTYSLHRDPRCFSPLPDCWWPDRWLPEHERLPHPTHATHDPGAFALDHTAFTPFSYGPANCVGKNLALQELRAVVCYVMQTFDILRASGHHDDLITWEDRLIDQFVTARGPLHVSLRCRV</sequence>
<dbReference type="PANTHER" id="PTHR24305:SF187">
    <property type="entry name" value="P450, PUTATIVE (EUROFUNG)-RELATED"/>
    <property type="match status" value="1"/>
</dbReference>
<keyword evidence="8" id="KW-0349">Heme</keyword>
<keyword evidence="5" id="KW-0560">Oxidoreductase</keyword>
<accession>A0A067PMI9</accession>
<evidence type="ECO:0000313" key="11">
    <source>
        <dbReference type="Proteomes" id="UP000027265"/>
    </source>
</evidence>
<dbReference type="AlphaFoldDB" id="A0A067PMI9"/>
<dbReference type="CDD" id="cd11061">
    <property type="entry name" value="CYP67-like"/>
    <property type="match status" value="1"/>
</dbReference>
<keyword evidence="9" id="KW-0472">Membrane</keyword>
<dbReference type="EMBL" id="KL197723">
    <property type="protein sequence ID" value="KDQ55994.1"/>
    <property type="molecule type" value="Genomic_DNA"/>
</dbReference>
<dbReference type="SUPFAM" id="SSF48264">
    <property type="entry name" value="Cytochrome P450"/>
    <property type="match status" value="1"/>
</dbReference>
<evidence type="ECO:0000256" key="8">
    <source>
        <dbReference type="PIRSR" id="PIRSR602403-1"/>
    </source>
</evidence>
<feature type="transmembrane region" description="Helical" evidence="9">
    <location>
        <begin position="59"/>
        <end position="78"/>
    </location>
</feature>
<evidence type="ECO:0000256" key="7">
    <source>
        <dbReference type="ARBA" id="ARBA00023033"/>
    </source>
</evidence>
<proteinExistence type="inferred from homology"/>
<comment type="cofactor">
    <cofactor evidence="1 8">
        <name>heme</name>
        <dbReference type="ChEBI" id="CHEBI:30413"/>
    </cofactor>
</comment>
<evidence type="ECO:0000256" key="6">
    <source>
        <dbReference type="ARBA" id="ARBA00023004"/>
    </source>
</evidence>
<dbReference type="PRINTS" id="PR00385">
    <property type="entry name" value="P450"/>
</dbReference>
<dbReference type="HOGENOM" id="CLU_001570_14_10_1"/>
<dbReference type="Pfam" id="PF00067">
    <property type="entry name" value="p450"/>
    <property type="match status" value="1"/>
</dbReference>
<keyword evidence="6 8" id="KW-0408">Iron</keyword>
<comment type="similarity">
    <text evidence="3">Belongs to the cytochrome P450 family.</text>
</comment>
<dbReference type="InterPro" id="IPR050121">
    <property type="entry name" value="Cytochrome_P450_monoxygenase"/>
</dbReference>
<dbReference type="OrthoDB" id="6692864at2759"/>
<keyword evidence="11" id="KW-1185">Reference proteome</keyword>
<dbReference type="PANTHER" id="PTHR24305">
    <property type="entry name" value="CYTOCHROME P450"/>
    <property type="match status" value="1"/>
</dbReference>
<dbReference type="GO" id="GO:0005506">
    <property type="term" value="F:iron ion binding"/>
    <property type="evidence" value="ECO:0007669"/>
    <property type="project" value="InterPro"/>
</dbReference>
<evidence type="ECO:0000313" key="10">
    <source>
        <dbReference type="EMBL" id="KDQ55994.1"/>
    </source>
</evidence>
<evidence type="ECO:0000256" key="1">
    <source>
        <dbReference type="ARBA" id="ARBA00001971"/>
    </source>
</evidence>
<comment type="pathway">
    <text evidence="2">Secondary metabolite biosynthesis.</text>
</comment>
<evidence type="ECO:0000256" key="5">
    <source>
        <dbReference type="ARBA" id="ARBA00023002"/>
    </source>
</evidence>
<reference evidence="11" key="1">
    <citation type="journal article" date="2014" name="Proc. Natl. Acad. Sci. U.S.A.">
        <title>Extensive sampling of basidiomycete genomes demonstrates inadequacy of the white-rot/brown-rot paradigm for wood decay fungi.</title>
        <authorList>
            <person name="Riley R."/>
            <person name="Salamov A.A."/>
            <person name="Brown D.W."/>
            <person name="Nagy L.G."/>
            <person name="Floudas D."/>
            <person name="Held B.W."/>
            <person name="Levasseur A."/>
            <person name="Lombard V."/>
            <person name="Morin E."/>
            <person name="Otillar R."/>
            <person name="Lindquist E.A."/>
            <person name="Sun H."/>
            <person name="LaButti K.M."/>
            <person name="Schmutz J."/>
            <person name="Jabbour D."/>
            <person name="Luo H."/>
            <person name="Baker S.E."/>
            <person name="Pisabarro A.G."/>
            <person name="Walton J.D."/>
            <person name="Blanchette R.A."/>
            <person name="Henrissat B."/>
            <person name="Martin F."/>
            <person name="Cullen D."/>
            <person name="Hibbett D.S."/>
            <person name="Grigoriev I.V."/>
        </authorList>
    </citation>
    <scope>NUCLEOTIDE SEQUENCE [LARGE SCALE GENOMIC DNA]</scope>
    <source>
        <strain evidence="11">MUCL 33604</strain>
    </source>
</reference>
<feature type="binding site" description="axial binding residue" evidence="8">
    <location>
        <position position="498"/>
    </location>
    <ligand>
        <name>heme</name>
        <dbReference type="ChEBI" id="CHEBI:30413"/>
    </ligand>
    <ligandPart>
        <name>Fe</name>
        <dbReference type="ChEBI" id="CHEBI:18248"/>
    </ligandPart>
</feature>
<keyword evidence="7" id="KW-0503">Monooxygenase</keyword>
<dbReference type="InParanoid" id="A0A067PMI9"/>
<protein>
    <recommendedName>
        <fullName evidence="12">Cytochrome P450</fullName>
    </recommendedName>
</protein>
<evidence type="ECO:0008006" key="12">
    <source>
        <dbReference type="Google" id="ProtNLM"/>
    </source>
</evidence>
<evidence type="ECO:0000256" key="2">
    <source>
        <dbReference type="ARBA" id="ARBA00005179"/>
    </source>
</evidence>
<evidence type="ECO:0000256" key="4">
    <source>
        <dbReference type="ARBA" id="ARBA00022723"/>
    </source>
</evidence>
<evidence type="ECO:0000256" key="9">
    <source>
        <dbReference type="SAM" id="Phobius"/>
    </source>
</evidence>
<organism evidence="10 11">
    <name type="scientific">Jaapia argillacea MUCL 33604</name>
    <dbReference type="NCBI Taxonomy" id="933084"/>
    <lineage>
        <taxon>Eukaryota</taxon>
        <taxon>Fungi</taxon>
        <taxon>Dikarya</taxon>
        <taxon>Basidiomycota</taxon>
        <taxon>Agaricomycotina</taxon>
        <taxon>Agaricomycetes</taxon>
        <taxon>Agaricomycetidae</taxon>
        <taxon>Jaapiales</taxon>
        <taxon>Jaapiaceae</taxon>
        <taxon>Jaapia</taxon>
    </lineage>
</organism>
<dbReference type="Proteomes" id="UP000027265">
    <property type="component" value="Unassembled WGS sequence"/>
</dbReference>
<name>A0A067PMI9_9AGAM</name>
<gene>
    <name evidence="10" type="ORF">JAAARDRAFT_36785</name>
</gene>
<keyword evidence="4 8" id="KW-0479">Metal-binding</keyword>
<dbReference type="Gene3D" id="1.10.630.10">
    <property type="entry name" value="Cytochrome P450"/>
    <property type="match status" value="1"/>
</dbReference>
<dbReference type="PRINTS" id="PR00465">
    <property type="entry name" value="EP450IV"/>
</dbReference>
<dbReference type="InterPro" id="IPR036396">
    <property type="entry name" value="Cyt_P450_sf"/>
</dbReference>
<keyword evidence="9" id="KW-0812">Transmembrane</keyword>
<evidence type="ECO:0000256" key="3">
    <source>
        <dbReference type="ARBA" id="ARBA00010617"/>
    </source>
</evidence>
<dbReference type="STRING" id="933084.A0A067PMI9"/>
<feature type="transmembrane region" description="Helical" evidence="9">
    <location>
        <begin position="27"/>
        <end position="47"/>
    </location>
</feature>
<dbReference type="GO" id="GO:0004497">
    <property type="term" value="F:monooxygenase activity"/>
    <property type="evidence" value="ECO:0007669"/>
    <property type="project" value="UniProtKB-KW"/>
</dbReference>
<dbReference type="InterPro" id="IPR002403">
    <property type="entry name" value="Cyt_P450_E_grp-IV"/>
</dbReference>